<reference evidence="2" key="1">
    <citation type="submission" date="2022-03" db="EMBL/GenBank/DDBJ databases">
        <authorList>
            <person name="Vrbovska V."/>
            <person name="Kovarovic V."/>
            <person name="Botka T."/>
            <person name="Pantucek R."/>
        </authorList>
    </citation>
    <scope>NUCLEOTIDE SEQUENCE</scope>
    <source>
        <strain evidence="2">CCM 2609</strain>
    </source>
</reference>
<dbReference type="EMBL" id="CP094348">
    <property type="protein sequence ID" value="UOB21261.1"/>
    <property type="molecule type" value="Genomic_DNA"/>
</dbReference>
<feature type="domain" description="NERD" evidence="1">
    <location>
        <begin position="38"/>
        <end position="141"/>
    </location>
</feature>
<protein>
    <submittedName>
        <fullName evidence="2">NERD domain-containing protein</fullName>
    </submittedName>
</protein>
<sequence length="320" mass="37589">MFISTYEFSDYERYLLEVKHRVKLNKYDRRKLSNFEMGYSGELMFYNIVKSLGGVKLWNVRFETAGEVQYDFLIIHNGYLLHFDIKNFYGNYHVVDNNFVKDDGNVIKDPIDQLLRADIILKNFCKAHRLNYRVESFIIFINEHFKLSGFGGHRRVLFHRDLERITSSLVQQPSPEAIRDAEIIKSYSVTDSNERIHYYNYHTMRKGIKCPKCKQFLRKFEKLEKKITCTCGHKVSKAEAVRIAFDAITILKNSSVKCAEVMEYTGIGRSTVQRVLNAYSEKEGSTKSRVYVINKSNNLFVKESCLKYEVKRNNNKKVPE</sequence>
<gene>
    <name evidence="2" type="ORF">MRZ06_04040</name>
</gene>
<organism evidence="2 3">
    <name type="scientific">Macrococcus armenti</name>
    <dbReference type="NCBI Taxonomy" id="2875764"/>
    <lineage>
        <taxon>Bacteria</taxon>
        <taxon>Bacillati</taxon>
        <taxon>Bacillota</taxon>
        <taxon>Bacilli</taxon>
        <taxon>Bacillales</taxon>
        <taxon>Staphylococcaceae</taxon>
        <taxon>Macrococcus</taxon>
    </lineage>
</organism>
<evidence type="ECO:0000313" key="2">
    <source>
        <dbReference type="EMBL" id="UOB21261.1"/>
    </source>
</evidence>
<evidence type="ECO:0000313" key="3">
    <source>
        <dbReference type="Proteomes" id="UP000830343"/>
    </source>
</evidence>
<reference evidence="2" key="2">
    <citation type="submission" date="2022-04" db="EMBL/GenBank/DDBJ databases">
        <title>Antimicrobial genetic elements in methicillin-resistant Macrococcus armenti.</title>
        <authorList>
            <person name="Keller J.E."/>
            <person name="Schwendener S."/>
            <person name="Pantucek R."/>
            <person name="Perreten V."/>
        </authorList>
    </citation>
    <scope>NUCLEOTIDE SEQUENCE</scope>
    <source>
        <strain evidence="2">CCM 2609</strain>
    </source>
</reference>
<accession>A0ABY3ZWG8</accession>
<dbReference type="Pfam" id="PF08378">
    <property type="entry name" value="NERD"/>
    <property type="match status" value="1"/>
</dbReference>
<name>A0ABY3ZWG8_9STAP</name>
<dbReference type="RefSeq" id="WP_243366767.1">
    <property type="nucleotide sequence ID" value="NZ_CP094348.1"/>
</dbReference>
<proteinExistence type="predicted"/>
<keyword evidence="3" id="KW-1185">Reference proteome</keyword>
<dbReference type="Proteomes" id="UP000830343">
    <property type="component" value="Chromosome"/>
</dbReference>
<evidence type="ECO:0000259" key="1">
    <source>
        <dbReference type="Pfam" id="PF08378"/>
    </source>
</evidence>
<dbReference type="InterPro" id="IPR011528">
    <property type="entry name" value="NERD"/>
</dbReference>